<proteinExistence type="predicted"/>
<organism evidence="1 2">
    <name type="scientific">Dipteronia sinensis</name>
    <dbReference type="NCBI Taxonomy" id="43782"/>
    <lineage>
        <taxon>Eukaryota</taxon>
        <taxon>Viridiplantae</taxon>
        <taxon>Streptophyta</taxon>
        <taxon>Embryophyta</taxon>
        <taxon>Tracheophyta</taxon>
        <taxon>Spermatophyta</taxon>
        <taxon>Magnoliopsida</taxon>
        <taxon>eudicotyledons</taxon>
        <taxon>Gunneridae</taxon>
        <taxon>Pentapetalae</taxon>
        <taxon>rosids</taxon>
        <taxon>malvids</taxon>
        <taxon>Sapindales</taxon>
        <taxon>Sapindaceae</taxon>
        <taxon>Hippocastanoideae</taxon>
        <taxon>Acereae</taxon>
        <taxon>Dipteronia</taxon>
    </lineage>
</organism>
<gene>
    <name evidence="1" type="ORF">Dsin_007938</name>
</gene>
<evidence type="ECO:0000313" key="2">
    <source>
        <dbReference type="Proteomes" id="UP001281410"/>
    </source>
</evidence>
<accession>A0AAE0B1M4</accession>
<keyword evidence="2" id="KW-1185">Reference proteome</keyword>
<reference evidence="1" key="1">
    <citation type="journal article" date="2023" name="Plant J.">
        <title>Genome sequences and population genomics provide insights into the demographic history, inbreeding, and mutation load of two 'living fossil' tree species of Dipteronia.</title>
        <authorList>
            <person name="Feng Y."/>
            <person name="Comes H.P."/>
            <person name="Chen J."/>
            <person name="Zhu S."/>
            <person name="Lu R."/>
            <person name="Zhang X."/>
            <person name="Li P."/>
            <person name="Qiu J."/>
            <person name="Olsen K.M."/>
            <person name="Qiu Y."/>
        </authorList>
    </citation>
    <scope>NUCLEOTIDE SEQUENCE</scope>
    <source>
        <strain evidence="1">NBL</strain>
    </source>
</reference>
<protein>
    <submittedName>
        <fullName evidence="1">Uncharacterized protein</fullName>
    </submittedName>
</protein>
<comment type="caution">
    <text evidence="1">The sequence shown here is derived from an EMBL/GenBank/DDBJ whole genome shotgun (WGS) entry which is preliminary data.</text>
</comment>
<dbReference type="PANTHER" id="PTHR31479">
    <property type="entry name" value="ALPHA/BETA-HYDROLASES SUPERFAMILY PROTEIN"/>
    <property type="match status" value="1"/>
</dbReference>
<sequence length="194" mass="22384">MAPEREDFSVSGPLHLIAIDWKNVHHRRSVAASLVQGVYVLERDRQKKREGPKALASPWWEFFDFQMVGQLIDDDDSSIFGAIYKFKPPPSQRNLSTDGCPRYVIAFRADLICSEYVGYFKHKKMMVEFGVGCIERLATQLSLRGLFTGKESEPMHRIPSANLTVNLTPSWGFKQAHGINQWWRPDLYMESVRY</sequence>
<dbReference type="Proteomes" id="UP001281410">
    <property type="component" value="Unassembled WGS sequence"/>
</dbReference>
<dbReference type="EMBL" id="JANJYJ010000002">
    <property type="protein sequence ID" value="KAK3228076.1"/>
    <property type="molecule type" value="Genomic_DNA"/>
</dbReference>
<dbReference type="PANTHER" id="PTHR31479:SF2">
    <property type="entry name" value="ALPHA_BETA-HYDROLASES SUPERFAMILY PROTEIN"/>
    <property type="match status" value="1"/>
</dbReference>
<evidence type="ECO:0000313" key="1">
    <source>
        <dbReference type="EMBL" id="KAK3228076.1"/>
    </source>
</evidence>
<name>A0AAE0B1M4_9ROSI</name>
<dbReference type="AlphaFoldDB" id="A0AAE0B1M4"/>